<dbReference type="SUPFAM" id="SSF46955">
    <property type="entry name" value="Putative DNA-binding domain"/>
    <property type="match status" value="1"/>
</dbReference>
<name>A0ABY7K5N3_9ACTN</name>
<evidence type="ECO:0000259" key="2">
    <source>
        <dbReference type="PROSITE" id="PS50937"/>
    </source>
</evidence>
<dbReference type="SMART" id="SM00422">
    <property type="entry name" value="HTH_MERR"/>
    <property type="match status" value="1"/>
</dbReference>
<sequence>MTGVTRTMTVGELSRRTGVSNKALRDYTDWGLINTLGRSGANYRLYDEQALHCVHLIAEMRGLGLTLAEIRALARSYPDENGQFVGPRLAQRLRTARARVEAQIACLEQTRSRIDAFESTHRALLGGRCGSDARRLEGEACACA</sequence>
<dbReference type="InterPro" id="IPR047057">
    <property type="entry name" value="MerR_fam"/>
</dbReference>
<dbReference type="InterPro" id="IPR000551">
    <property type="entry name" value="MerR-type_HTH_dom"/>
</dbReference>
<dbReference type="InterPro" id="IPR009061">
    <property type="entry name" value="DNA-bd_dom_put_sf"/>
</dbReference>
<dbReference type="EMBL" id="CP097463">
    <property type="protein sequence ID" value="WAX59173.1"/>
    <property type="molecule type" value="Genomic_DNA"/>
</dbReference>
<keyword evidence="1" id="KW-0238">DNA-binding</keyword>
<dbReference type="RefSeq" id="WP_269445714.1">
    <property type="nucleotide sequence ID" value="NZ_CP097463.1"/>
</dbReference>
<evidence type="ECO:0000256" key="1">
    <source>
        <dbReference type="ARBA" id="ARBA00023125"/>
    </source>
</evidence>
<accession>A0ABY7K5N3</accession>
<dbReference type="PANTHER" id="PTHR30204:SF93">
    <property type="entry name" value="HTH MERR-TYPE DOMAIN-CONTAINING PROTEIN"/>
    <property type="match status" value="1"/>
</dbReference>
<dbReference type="PROSITE" id="PS50937">
    <property type="entry name" value="HTH_MERR_2"/>
    <property type="match status" value="1"/>
</dbReference>
<dbReference type="PRINTS" id="PR00040">
    <property type="entry name" value="HTHMERR"/>
</dbReference>
<evidence type="ECO:0000313" key="3">
    <source>
        <dbReference type="EMBL" id="WAX59173.1"/>
    </source>
</evidence>
<feature type="domain" description="HTH merR-type" evidence="2">
    <location>
        <begin position="7"/>
        <end position="76"/>
    </location>
</feature>
<dbReference type="PANTHER" id="PTHR30204">
    <property type="entry name" value="REDOX-CYCLING DRUG-SENSING TRANSCRIPTIONAL ACTIVATOR SOXR"/>
    <property type="match status" value="1"/>
</dbReference>
<dbReference type="Pfam" id="PF13411">
    <property type="entry name" value="MerR_1"/>
    <property type="match status" value="1"/>
</dbReference>
<gene>
    <name evidence="3" type="ORF">M6B22_10525</name>
</gene>
<organism evidence="3 4">
    <name type="scientific">Jatrophihabitans cynanchi</name>
    <dbReference type="NCBI Taxonomy" id="2944128"/>
    <lineage>
        <taxon>Bacteria</taxon>
        <taxon>Bacillati</taxon>
        <taxon>Actinomycetota</taxon>
        <taxon>Actinomycetes</taxon>
        <taxon>Jatrophihabitantales</taxon>
        <taxon>Jatrophihabitantaceae</taxon>
        <taxon>Jatrophihabitans</taxon>
    </lineage>
</organism>
<keyword evidence="4" id="KW-1185">Reference proteome</keyword>
<dbReference type="Proteomes" id="UP001164693">
    <property type="component" value="Chromosome"/>
</dbReference>
<proteinExistence type="predicted"/>
<protein>
    <submittedName>
        <fullName evidence="3">MerR family transcriptional regulator</fullName>
    </submittedName>
</protein>
<reference evidence="3" key="1">
    <citation type="submission" date="2022-05" db="EMBL/GenBank/DDBJ databases">
        <title>Jatrophihabitans sp. SB3-54 whole genome sequence.</title>
        <authorList>
            <person name="Suh M.K."/>
            <person name="Eom M.K."/>
            <person name="Kim J.S."/>
            <person name="Kim H.S."/>
            <person name="Do H.E."/>
            <person name="Shin Y.K."/>
            <person name="Lee J.-S."/>
        </authorList>
    </citation>
    <scope>NUCLEOTIDE SEQUENCE</scope>
    <source>
        <strain evidence="3">SB3-54</strain>
    </source>
</reference>
<dbReference type="Gene3D" id="1.10.1660.10">
    <property type="match status" value="1"/>
</dbReference>
<evidence type="ECO:0000313" key="4">
    <source>
        <dbReference type="Proteomes" id="UP001164693"/>
    </source>
</evidence>